<dbReference type="Pfam" id="PF02518">
    <property type="entry name" value="HATPase_c"/>
    <property type="match status" value="1"/>
</dbReference>
<proteinExistence type="predicted"/>
<feature type="domain" description="Response regulatory" evidence="12">
    <location>
        <begin position="1110"/>
        <end position="1225"/>
    </location>
</feature>
<dbReference type="InterPro" id="IPR011006">
    <property type="entry name" value="CheY-like_superfamily"/>
</dbReference>
<keyword evidence="5" id="KW-0418">Kinase</keyword>
<evidence type="ECO:0000259" key="11">
    <source>
        <dbReference type="PROSITE" id="PS50109"/>
    </source>
</evidence>
<comment type="caution">
    <text evidence="13">The sequence shown here is derived from an EMBL/GenBank/DDBJ whole genome shotgun (WGS) entry which is preliminary data.</text>
</comment>
<dbReference type="PROSITE" id="PS50109">
    <property type="entry name" value="HIS_KIN"/>
    <property type="match status" value="1"/>
</dbReference>
<keyword evidence="14" id="KW-1185">Reference proteome</keyword>
<evidence type="ECO:0000256" key="2">
    <source>
        <dbReference type="ARBA" id="ARBA00012438"/>
    </source>
</evidence>
<feature type="domain" description="HTH araC/xylS-type" evidence="10">
    <location>
        <begin position="1257"/>
        <end position="1356"/>
    </location>
</feature>
<dbReference type="InterPro" id="IPR015943">
    <property type="entry name" value="WD40/YVTN_repeat-like_dom_sf"/>
</dbReference>
<keyword evidence="4" id="KW-0808">Transferase</keyword>
<evidence type="ECO:0000256" key="1">
    <source>
        <dbReference type="ARBA" id="ARBA00000085"/>
    </source>
</evidence>
<dbReference type="CDD" id="cd17574">
    <property type="entry name" value="REC_OmpR"/>
    <property type="match status" value="1"/>
</dbReference>
<dbReference type="InterPro" id="IPR013783">
    <property type="entry name" value="Ig-like_fold"/>
</dbReference>
<dbReference type="InterPro" id="IPR009057">
    <property type="entry name" value="Homeodomain-like_sf"/>
</dbReference>
<dbReference type="EC" id="2.7.13.3" evidence="2"/>
<dbReference type="FunFam" id="3.30.565.10:FF:000006">
    <property type="entry name" value="Sensor histidine kinase WalK"/>
    <property type="match status" value="1"/>
</dbReference>
<dbReference type="SMART" id="SM00388">
    <property type="entry name" value="HisKA"/>
    <property type="match status" value="1"/>
</dbReference>
<dbReference type="GO" id="GO:0000155">
    <property type="term" value="F:phosphorelay sensor kinase activity"/>
    <property type="evidence" value="ECO:0007669"/>
    <property type="project" value="InterPro"/>
</dbReference>
<dbReference type="RefSeq" id="WP_110312117.1">
    <property type="nucleotide sequence ID" value="NZ_QICL01000030.1"/>
</dbReference>
<dbReference type="Pfam" id="PF07494">
    <property type="entry name" value="Reg_prop"/>
    <property type="match status" value="5"/>
</dbReference>
<evidence type="ECO:0000256" key="7">
    <source>
        <dbReference type="ARBA" id="ARBA00023125"/>
    </source>
</evidence>
<sequence length="1356" mass="154880">MLTLNKYLFLILTYFLFETTLGICSNPISINPIPVIAQFPSNSVQRIFQDKDGYMWFGTLDGLCRYDAYRLLTFRSNLNNPNLLTNNEITCISEDKNNNLWVGTREGLNILNRETFKITHLADPNIRRQHIRSILTASDGTIWVGLGNGIYRYDSDYNILKVYPTGTKESSLPNNGINSISEDSDGNIWVLLWRGGLHKYNKTDDTFIHFPSIGTIDNPFRIFQDNHKQYWICTWGDGIFRFDPNKIGQNMYSSLEIYNKERQQPEDTFFSIVQDNSNGYIWAMSFSGLYALEYSNDGSVKQADISYLFKETNNIFSEIIKDRSGNLWIGAFSEGALTINFNKPEIQNYPLKAITNKVRVVPNITCIYEDKDGVMWMNQNRLGLNLYYPQKGDVKLAADLPALRNIQGLRNAAAIKGFSFTDNVWVGLENEPVIYVLNRKEESISIVDQIDLTLYQSNPGTPRIFFEDRNRNIWVVTTSGIFIKPYNQAELKHISSSLGAITAITEDKDGSIWVSSENSGIYEITSDSRDNFNKWNIKNYTEKTDNLISDNIQSLSADNQNKIWIGTKEGNIVLYDKTLKVFQDYTESCGMFGEAILDIVTDSFNRIWISTNKRITEYNPENGASRDYTVSDGLLVNSFLKGSYFKNSSNKIYFGGNRGISSFTSSEKLSGNPKPSKVLITDVKIQNQSILQGFSGSQFNTISQTLTIYPDDRNIEIDFSSLNYTFPGKIQYAYKLEGVDDDWVYTSSNRQFATYNQLAKGSYTFYVKATDENRLWSSEVTQFRIQKLPAFYETWWAYLIYSTLFLICLYSALRIVQNRLKLRNELKIAQIEKEKSEELTQTKLRYFTNISHDFLTPLTIISCLIDDIESSSKKQLPQYGIMRSNVNRLKRLLQQVLDFRKVESGNMKLKITHGEIVAFIQDVCYTHFSPLIQKKKINFTFAAESKQIQAYFDADKIDKVVFNLLSNACKYTPQGGDIKVHLQSYEKKNHTYLTIKIGDSGVGIAPEDLSSVFTRFYYNSKTDASETNGIGLSLTKDLIELHHGIISAESKLNIGTTFIITIPIDKESFMDSELVKSPQILINEENTTQSSMEEEEWADTYPKNEKGNVNLLLVEDNEDLLHTMQKILSGRYNVLSSSNGAEAMEILKTASIDIIISDVMMPEMDGLELCRTLKSNIETSHISIILLTAKNSADDRIECYNAGADGYISKPFDLKVLEARINNFISNKKDKQQEFKSNVEINISTLEYPSLDEQFLNNAIEIIEKYLAETEFDINTFAEHLNMSKSSLYRKIKTMTGLSPIEFIRNIRLKHACQMLKDKSISISEVAYSVGFSDPKYFTSCFKTEFNITPSEYQKG</sequence>
<comment type="catalytic activity">
    <reaction evidence="1">
        <text>ATP + protein L-histidine = ADP + protein N-phospho-L-histidine.</text>
        <dbReference type="EC" id="2.7.13.3"/>
    </reaction>
</comment>
<feature type="domain" description="Histidine kinase" evidence="11">
    <location>
        <begin position="849"/>
        <end position="1066"/>
    </location>
</feature>
<dbReference type="Proteomes" id="UP000247973">
    <property type="component" value="Unassembled WGS sequence"/>
</dbReference>
<dbReference type="Pfam" id="PF00512">
    <property type="entry name" value="HisKA"/>
    <property type="match status" value="1"/>
</dbReference>
<dbReference type="InterPro" id="IPR003594">
    <property type="entry name" value="HATPase_dom"/>
</dbReference>
<evidence type="ECO:0000256" key="6">
    <source>
        <dbReference type="ARBA" id="ARBA00023015"/>
    </source>
</evidence>
<organism evidence="13 14">
    <name type="scientific">Dysgonomonas alginatilytica</name>
    <dbReference type="NCBI Taxonomy" id="1605892"/>
    <lineage>
        <taxon>Bacteria</taxon>
        <taxon>Pseudomonadati</taxon>
        <taxon>Bacteroidota</taxon>
        <taxon>Bacteroidia</taxon>
        <taxon>Bacteroidales</taxon>
        <taxon>Dysgonomonadaceae</taxon>
        <taxon>Dysgonomonas</taxon>
    </lineage>
</organism>
<dbReference type="SUPFAM" id="SSF46689">
    <property type="entry name" value="Homeodomain-like"/>
    <property type="match status" value="1"/>
</dbReference>
<dbReference type="Pfam" id="PF00072">
    <property type="entry name" value="Response_reg"/>
    <property type="match status" value="1"/>
</dbReference>
<gene>
    <name evidence="13" type="ORF">CLV62_13033</name>
</gene>
<dbReference type="GO" id="GO:0003700">
    <property type="term" value="F:DNA-binding transcription factor activity"/>
    <property type="evidence" value="ECO:0007669"/>
    <property type="project" value="InterPro"/>
</dbReference>
<dbReference type="SUPFAM" id="SSF63829">
    <property type="entry name" value="Calcium-dependent phosphotriesterase"/>
    <property type="match status" value="3"/>
</dbReference>
<reference evidence="13 14" key="1">
    <citation type="submission" date="2018-03" db="EMBL/GenBank/DDBJ databases">
        <title>Genomic Encyclopedia of Archaeal and Bacterial Type Strains, Phase II (KMG-II): from individual species to whole genera.</title>
        <authorList>
            <person name="Goeker M."/>
        </authorList>
    </citation>
    <scope>NUCLEOTIDE SEQUENCE [LARGE SCALE GENOMIC DNA]</scope>
    <source>
        <strain evidence="13 14">DSM 100214</strain>
    </source>
</reference>
<dbReference type="InterPro" id="IPR036890">
    <property type="entry name" value="HATPase_C_sf"/>
</dbReference>
<evidence type="ECO:0000259" key="10">
    <source>
        <dbReference type="PROSITE" id="PS01124"/>
    </source>
</evidence>
<dbReference type="InterPro" id="IPR011110">
    <property type="entry name" value="Reg_prop"/>
</dbReference>
<dbReference type="SMART" id="SM00342">
    <property type="entry name" value="HTH_ARAC"/>
    <property type="match status" value="1"/>
</dbReference>
<evidence type="ECO:0000313" key="14">
    <source>
        <dbReference type="Proteomes" id="UP000247973"/>
    </source>
</evidence>
<dbReference type="PROSITE" id="PS50110">
    <property type="entry name" value="RESPONSE_REGULATORY"/>
    <property type="match status" value="1"/>
</dbReference>
<dbReference type="PANTHER" id="PTHR43547:SF2">
    <property type="entry name" value="HYBRID SIGNAL TRANSDUCTION HISTIDINE KINASE C"/>
    <property type="match status" value="1"/>
</dbReference>
<dbReference type="InterPro" id="IPR004358">
    <property type="entry name" value="Sig_transdc_His_kin-like_C"/>
</dbReference>
<dbReference type="CDD" id="cd00082">
    <property type="entry name" value="HisKA"/>
    <property type="match status" value="1"/>
</dbReference>
<dbReference type="SUPFAM" id="SSF52172">
    <property type="entry name" value="CheY-like"/>
    <property type="match status" value="1"/>
</dbReference>
<keyword evidence="7" id="KW-0238">DNA-binding</keyword>
<dbReference type="FunFam" id="1.10.10.60:FF:000284">
    <property type="entry name" value="Two-component system sensor histidine kinase/response regulator"/>
    <property type="match status" value="1"/>
</dbReference>
<dbReference type="PROSITE" id="PS00041">
    <property type="entry name" value="HTH_ARAC_FAMILY_1"/>
    <property type="match status" value="1"/>
</dbReference>
<dbReference type="SMART" id="SM00448">
    <property type="entry name" value="REC"/>
    <property type="match status" value="1"/>
</dbReference>
<dbReference type="Gene3D" id="1.10.287.130">
    <property type="match status" value="1"/>
</dbReference>
<dbReference type="PROSITE" id="PS01124">
    <property type="entry name" value="HTH_ARAC_FAMILY_2"/>
    <property type="match status" value="1"/>
</dbReference>
<dbReference type="SUPFAM" id="SSF47384">
    <property type="entry name" value="Homodimeric domain of signal transducing histidine kinase"/>
    <property type="match status" value="1"/>
</dbReference>
<dbReference type="OrthoDB" id="993208at2"/>
<dbReference type="Pfam" id="PF12833">
    <property type="entry name" value="HTH_18"/>
    <property type="match status" value="1"/>
</dbReference>
<evidence type="ECO:0000256" key="5">
    <source>
        <dbReference type="ARBA" id="ARBA00022777"/>
    </source>
</evidence>
<evidence type="ECO:0000259" key="12">
    <source>
        <dbReference type="PROSITE" id="PS50110"/>
    </source>
</evidence>
<protein>
    <recommendedName>
        <fullName evidence="2">histidine kinase</fullName>
        <ecNumber evidence="2">2.7.13.3</ecNumber>
    </recommendedName>
</protein>
<evidence type="ECO:0000256" key="3">
    <source>
        <dbReference type="ARBA" id="ARBA00022553"/>
    </source>
</evidence>
<keyword evidence="6" id="KW-0805">Transcription regulation</keyword>
<keyword evidence="3 9" id="KW-0597">Phosphoprotein</keyword>
<dbReference type="InterPro" id="IPR018060">
    <property type="entry name" value="HTH_AraC"/>
</dbReference>
<dbReference type="EMBL" id="QICL01000030">
    <property type="protein sequence ID" value="PXV60185.1"/>
    <property type="molecule type" value="Genomic_DNA"/>
</dbReference>
<dbReference type="InterPro" id="IPR036097">
    <property type="entry name" value="HisK_dim/P_sf"/>
</dbReference>
<accession>A0A2V3PRE5</accession>
<dbReference type="InterPro" id="IPR018062">
    <property type="entry name" value="HTH_AraC-typ_CS"/>
</dbReference>
<dbReference type="FunFam" id="3.40.50.2300:FF:000138">
    <property type="entry name" value="Two-component system sensor histidine kinase/response regulator"/>
    <property type="match status" value="1"/>
</dbReference>
<dbReference type="Gene3D" id="1.10.10.60">
    <property type="entry name" value="Homeodomain-like"/>
    <property type="match status" value="2"/>
</dbReference>
<evidence type="ECO:0000256" key="8">
    <source>
        <dbReference type="ARBA" id="ARBA00023163"/>
    </source>
</evidence>
<dbReference type="Gene3D" id="3.40.50.2300">
    <property type="match status" value="1"/>
</dbReference>
<dbReference type="GO" id="GO:0043565">
    <property type="term" value="F:sequence-specific DNA binding"/>
    <property type="evidence" value="ECO:0007669"/>
    <property type="project" value="InterPro"/>
</dbReference>
<name>A0A2V3PRE5_9BACT</name>
<dbReference type="Gene3D" id="2.60.40.10">
    <property type="entry name" value="Immunoglobulins"/>
    <property type="match status" value="1"/>
</dbReference>
<dbReference type="InterPro" id="IPR005467">
    <property type="entry name" value="His_kinase_dom"/>
</dbReference>
<dbReference type="SMART" id="SM00387">
    <property type="entry name" value="HATPase_c"/>
    <property type="match status" value="1"/>
</dbReference>
<evidence type="ECO:0000256" key="9">
    <source>
        <dbReference type="PROSITE-ProRule" id="PRU00169"/>
    </source>
</evidence>
<dbReference type="PRINTS" id="PR00344">
    <property type="entry name" value="BCTRLSENSOR"/>
</dbReference>
<dbReference type="SUPFAM" id="SSF55874">
    <property type="entry name" value="ATPase domain of HSP90 chaperone/DNA topoisomerase II/histidine kinase"/>
    <property type="match status" value="1"/>
</dbReference>
<feature type="modified residue" description="4-aspartylphosphate" evidence="9">
    <location>
        <position position="1158"/>
    </location>
</feature>
<dbReference type="InterPro" id="IPR001789">
    <property type="entry name" value="Sig_transdc_resp-reg_receiver"/>
</dbReference>
<evidence type="ECO:0000313" key="13">
    <source>
        <dbReference type="EMBL" id="PXV60185.1"/>
    </source>
</evidence>
<dbReference type="InterPro" id="IPR011123">
    <property type="entry name" value="Y_Y_Y"/>
</dbReference>
<dbReference type="Pfam" id="PF07495">
    <property type="entry name" value="Y_Y_Y"/>
    <property type="match status" value="1"/>
</dbReference>
<dbReference type="Gene3D" id="2.130.10.10">
    <property type="entry name" value="YVTN repeat-like/Quinoprotein amine dehydrogenase"/>
    <property type="match status" value="3"/>
</dbReference>
<keyword evidence="8" id="KW-0804">Transcription</keyword>
<dbReference type="PANTHER" id="PTHR43547">
    <property type="entry name" value="TWO-COMPONENT HISTIDINE KINASE"/>
    <property type="match status" value="1"/>
</dbReference>
<dbReference type="InterPro" id="IPR003661">
    <property type="entry name" value="HisK_dim/P_dom"/>
</dbReference>
<dbReference type="Gene3D" id="3.30.565.10">
    <property type="entry name" value="Histidine kinase-like ATPase, C-terminal domain"/>
    <property type="match status" value="1"/>
</dbReference>
<evidence type="ECO:0000256" key="4">
    <source>
        <dbReference type="ARBA" id="ARBA00022679"/>
    </source>
</evidence>